<comment type="caution">
    <text evidence="1">The sequence shown here is derived from an EMBL/GenBank/DDBJ whole genome shotgun (WGS) entry which is preliminary data.</text>
</comment>
<reference evidence="2" key="1">
    <citation type="journal article" date="2019" name="Int. J. Syst. Evol. Microbiol.">
        <title>The Global Catalogue of Microorganisms (GCM) 10K type strain sequencing project: providing services to taxonomists for standard genome sequencing and annotation.</title>
        <authorList>
            <consortium name="The Broad Institute Genomics Platform"/>
            <consortium name="The Broad Institute Genome Sequencing Center for Infectious Disease"/>
            <person name="Wu L."/>
            <person name="Ma J."/>
        </authorList>
    </citation>
    <scope>NUCLEOTIDE SEQUENCE [LARGE SCALE GENOMIC DNA]</scope>
    <source>
        <strain evidence="2">CGMCC 1.19032</strain>
    </source>
</reference>
<organism evidence="1 2">
    <name type="scientific">Enterococcus lemanii</name>
    <dbReference type="NCBI Taxonomy" id="1159752"/>
    <lineage>
        <taxon>Bacteria</taxon>
        <taxon>Bacillati</taxon>
        <taxon>Bacillota</taxon>
        <taxon>Bacilli</taxon>
        <taxon>Lactobacillales</taxon>
        <taxon>Enterococcaceae</taxon>
        <taxon>Enterococcus</taxon>
    </lineage>
</organism>
<gene>
    <name evidence="1" type="ORF">ACFO5I_00080</name>
</gene>
<protein>
    <submittedName>
        <fullName evidence="1">Uncharacterized protein</fullName>
    </submittedName>
</protein>
<dbReference type="Proteomes" id="UP001595969">
    <property type="component" value="Unassembled WGS sequence"/>
</dbReference>
<evidence type="ECO:0000313" key="2">
    <source>
        <dbReference type="Proteomes" id="UP001595969"/>
    </source>
</evidence>
<proteinExistence type="predicted"/>
<keyword evidence="2" id="KW-1185">Reference proteome</keyword>
<name>A0ABV9MQD9_9ENTE</name>
<sequence>MSQFEALHLQVIEMPVEFEKNRPIYRGYLREIPTITGEAHSKQALYRQLLEQYQVYFEQRQTQRLEEEKEEMTSALLNYEDLLKYYDGESFDGFEWREKEE</sequence>
<dbReference type="EMBL" id="JBHSGS010000002">
    <property type="protein sequence ID" value="MFC4718171.1"/>
    <property type="molecule type" value="Genomic_DNA"/>
</dbReference>
<accession>A0ABV9MQD9</accession>
<evidence type="ECO:0000313" key="1">
    <source>
        <dbReference type="EMBL" id="MFC4718171.1"/>
    </source>
</evidence>
<dbReference type="RefSeq" id="WP_204655107.1">
    <property type="nucleotide sequence ID" value="NZ_JAFBFD010000057.1"/>
</dbReference>